<name>A0A254T6Y0_9BURK</name>
<dbReference type="CDD" id="cd00118">
    <property type="entry name" value="LysM"/>
    <property type="match status" value="1"/>
</dbReference>
<dbReference type="InterPro" id="IPR007921">
    <property type="entry name" value="CHAP_dom"/>
</dbReference>
<dbReference type="Gene3D" id="3.90.1720.10">
    <property type="entry name" value="endopeptidase domain like (from Nostoc punctiforme)"/>
    <property type="match status" value="1"/>
</dbReference>
<dbReference type="Pfam" id="PF01476">
    <property type="entry name" value="LysM"/>
    <property type="match status" value="1"/>
</dbReference>
<dbReference type="InterPro" id="IPR038765">
    <property type="entry name" value="Papain-like_cys_pep_sf"/>
</dbReference>
<reference evidence="5 6" key="1">
    <citation type="submission" date="2016-02" db="EMBL/GenBank/DDBJ databases">
        <authorList>
            <person name="Wen L."/>
            <person name="He K."/>
            <person name="Yang H."/>
        </authorList>
    </citation>
    <scope>NUCLEOTIDE SEQUENCE [LARGE SCALE GENOMIC DNA]</scope>
    <source>
        <strain evidence="5 6">TSA40</strain>
    </source>
</reference>
<dbReference type="SUPFAM" id="SSF54106">
    <property type="entry name" value="LysM domain"/>
    <property type="match status" value="1"/>
</dbReference>
<accession>A0A254T6Y0</accession>
<dbReference type="PROSITE" id="PS51782">
    <property type="entry name" value="LYSM"/>
    <property type="match status" value="1"/>
</dbReference>
<keyword evidence="6" id="KW-1185">Reference proteome</keyword>
<keyword evidence="2" id="KW-0378">Hydrolase</keyword>
<evidence type="ECO:0000259" key="4">
    <source>
        <dbReference type="PROSITE" id="PS51782"/>
    </source>
</evidence>
<dbReference type="InterPro" id="IPR018392">
    <property type="entry name" value="LysM"/>
</dbReference>
<dbReference type="InterPro" id="IPR036779">
    <property type="entry name" value="LysM_dom_sf"/>
</dbReference>
<dbReference type="Gene3D" id="3.10.350.10">
    <property type="entry name" value="LysM domain"/>
    <property type="match status" value="1"/>
</dbReference>
<dbReference type="GO" id="GO:0016787">
    <property type="term" value="F:hydrolase activity"/>
    <property type="evidence" value="ECO:0007669"/>
    <property type="project" value="UniProtKB-KW"/>
</dbReference>
<dbReference type="Proteomes" id="UP000197535">
    <property type="component" value="Unassembled WGS sequence"/>
</dbReference>
<evidence type="ECO:0000256" key="2">
    <source>
        <dbReference type="ARBA" id="ARBA00022801"/>
    </source>
</evidence>
<evidence type="ECO:0000313" key="6">
    <source>
        <dbReference type="Proteomes" id="UP000197535"/>
    </source>
</evidence>
<evidence type="ECO:0000256" key="3">
    <source>
        <dbReference type="SAM" id="MobiDB-lite"/>
    </source>
</evidence>
<sequence>MLYVYAPPKENDTEGYIEHVCKRTGFEREKVIRHFSDAELEKLMSAMEEREGYHHKKETRNEIWIHTTSVAFSNGASPIADLPIKLVRDGIEFFTRTNAFGMLSPLVHHKIGDRVEMWVEDAKKEWQKIETLALGDKSQAFTFVRDFLIVKANTASHNPVAGVTKRPEPVRYVVQPNDTLSKIAKKFKVEPSKIKRDNGIKNSNLIMPGEVVVINKSSSESASRGNDVMSASPRRRGSIEKTLTTERSKDGKGHPIALIQVDQKRAPWMEFAIREAKRWAGKKEDDITKERNYHRLVDPKNGLSSLIGKNNPWCASFVNWCLKQAGYPLSHSPASSQSFLNDKNFVKLDQPVYGAIVVWSNYVEATGKPDGTGHVGFLYGANAVLGGNQSDAINFKGNADSTWTHKSQGKMLQKIRGYYVPLAYAEFALRAEEKSQSLTEKLPRVLNNEFGFSSAGVATR</sequence>
<comment type="caution">
    <text evidence="5">The sequence shown here is derived from an EMBL/GenBank/DDBJ whole genome shotgun (WGS) entry which is preliminary data.</text>
</comment>
<evidence type="ECO:0000256" key="1">
    <source>
        <dbReference type="ARBA" id="ARBA00022729"/>
    </source>
</evidence>
<protein>
    <recommendedName>
        <fullName evidence="4">LysM domain-containing protein</fullName>
    </recommendedName>
</protein>
<dbReference type="SUPFAM" id="SSF54001">
    <property type="entry name" value="Cysteine proteinases"/>
    <property type="match status" value="1"/>
</dbReference>
<dbReference type="InterPro" id="IPR013423">
    <property type="entry name" value="CHP02594"/>
</dbReference>
<keyword evidence="1" id="KW-0732">Signal</keyword>
<organism evidence="5 6">
    <name type="scientific">Noviherbaspirillum denitrificans</name>
    <dbReference type="NCBI Taxonomy" id="1968433"/>
    <lineage>
        <taxon>Bacteria</taxon>
        <taxon>Pseudomonadati</taxon>
        <taxon>Pseudomonadota</taxon>
        <taxon>Betaproteobacteria</taxon>
        <taxon>Burkholderiales</taxon>
        <taxon>Oxalobacteraceae</taxon>
        <taxon>Noviherbaspirillum</taxon>
    </lineage>
</organism>
<feature type="domain" description="LysM" evidence="4">
    <location>
        <begin position="170"/>
        <end position="214"/>
    </location>
</feature>
<dbReference type="EMBL" id="LSTO01000009">
    <property type="protein sequence ID" value="OWW18345.1"/>
    <property type="molecule type" value="Genomic_DNA"/>
</dbReference>
<dbReference type="NCBIfam" id="TIGR02594">
    <property type="entry name" value="TIGR02594 family protein"/>
    <property type="match status" value="1"/>
</dbReference>
<dbReference type="SMART" id="SM00257">
    <property type="entry name" value="LysM"/>
    <property type="match status" value="1"/>
</dbReference>
<feature type="region of interest" description="Disordered" evidence="3">
    <location>
        <begin position="217"/>
        <end position="251"/>
    </location>
</feature>
<gene>
    <name evidence="5" type="ORF">AYR66_02550</name>
</gene>
<dbReference type="Pfam" id="PF05257">
    <property type="entry name" value="CHAP"/>
    <property type="match status" value="1"/>
</dbReference>
<evidence type="ECO:0000313" key="5">
    <source>
        <dbReference type="EMBL" id="OWW18345.1"/>
    </source>
</evidence>
<dbReference type="AlphaFoldDB" id="A0A254T6Y0"/>
<proteinExistence type="predicted"/>
<feature type="compositionally biased region" description="Basic and acidic residues" evidence="3">
    <location>
        <begin position="237"/>
        <end position="251"/>
    </location>
</feature>